<proteinExistence type="predicted"/>
<organism evidence="1 2">
    <name type="scientific">Arabis nemorensis</name>
    <dbReference type="NCBI Taxonomy" id="586526"/>
    <lineage>
        <taxon>Eukaryota</taxon>
        <taxon>Viridiplantae</taxon>
        <taxon>Streptophyta</taxon>
        <taxon>Embryophyta</taxon>
        <taxon>Tracheophyta</taxon>
        <taxon>Spermatophyta</taxon>
        <taxon>Magnoliopsida</taxon>
        <taxon>eudicotyledons</taxon>
        <taxon>Gunneridae</taxon>
        <taxon>Pentapetalae</taxon>
        <taxon>rosids</taxon>
        <taxon>malvids</taxon>
        <taxon>Brassicales</taxon>
        <taxon>Brassicaceae</taxon>
        <taxon>Arabideae</taxon>
        <taxon>Arabis</taxon>
    </lineage>
</organism>
<gene>
    <name evidence="1" type="ORF">ANE_LOCUS945</name>
</gene>
<comment type="caution">
    <text evidence="1">The sequence shown here is derived from an EMBL/GenBank/DDBJ whole genome shotgun (WGS) entry which is preliminary data.</text>
</comment>
<dbReference type="Proteomes" id="UP000489600">
    <property type="component" value="Unassembled WGS sequence"/>
</dbReference>
<dbReference type="AlphaFoldDB" id="A0A565AM51"/>
<dbReference type="EMBL" id="CABITT030000001">
    <property type="protein sequence ID" value="VVA90500.1"/>
    <property type="molecule type" value="Genomic_DNA"/>
</dbReference>
<evidence type="ECO:0000313" key="1">
    <source>
        <dbReference type="EMBL" id="VVA90500.1"/>
    </source>
</evidence>
<evidence type="ECO:0000313" key="2">
    <source>
        <dbReference type="Proteomes" id="UP000489600"/>
    </source>
</evidence>
<reference evidence="1" key="1">
    <citation type="submission" date="2019-07" db="EMBL/GenBank/DDBJ databases">
        <authorList>
            <person name="Dittberner H."/>
        </authorList>
    </citation>
    <scope>NUCLEOTIDE SEQUENCE [LARGE SCALE GENOMIC DNA]</scope>
</reference>
<name>A0A565AM51_9BRAS</name>
<sequence length="94" mass="10545">MNSSNKEWERLDSLEEEEALVWDLSVTLPTKCVSGIKKDSYISVNIVTILDRLLLKQVLVRFLRRGLNVSNNVGTCVELEMLGGSFLVFGVGEE</sequence>
<accession>A0A565AM51</accession>
<protein>
    <submittedName>
        <fullName evidence="1">Uncharacterized protein</fullName>
    </submittedName>
</protein>
<keyword evidence="2" id="KW-1185">Reference proteome</keyword>